<reference evidence="1 2" key="1">
    <citation type="submission" date="2015-09" db="EMBL/GenBank/DDBJ databases">
        <title>Host preference determinants of Valsa canker pathogens revealed by comparative genomics.</title>
        <authorList>
            <person name="Yin Z."/>
            <person name="Huang L."/>
        </authorList>
    </citation>
    <scope>NUCLEOTIDE SEQUENCE [LARGE SCALE GENOMIC DNA]</scope>
    <source>
        <strain evidence="1 2">03-1</strain>
    </source>
</reference>
<name>A0A423WRT9_9PEZI</name>
<comment type="caution">
    <text evidence="1">The sequence shown here is derived from an EMBL/GenBank/DDBJ whole genome shotgun (WGS) entry which is preliminary data.</text>
</comment>
<keyword evidence="2" id="KW-1185">Reference proteome</keyword>
<protein>
    <submittedName>
        <fullName evidence="1">Uncharacterized protein</fullName>
    </submittedName>
</protein>
<evidence type="ECO:0000313" key="2">
    <source>
        <dbReference type="Proteomes" id="UP000283895"/>
    </source>
</evidence>
<sequence>MLQWPAAASFPEVGNNLQKILSQYDARDQKGVVATGTPEQVLAKSPPVSVFIKMHVLRSQWNMTVSWLITLQQ</sequence>
<dbReference type="Proteomes" id="UP000283895">
    <property type="component" value="Unassembled WGS sequence"/>
</dbReference>
<evidence type="ECO:0000313" key="1">
    <source>
        <dbReference type="EMBL" id="ROW06068.1"/>
    </source>
</evidence>
<dbReference type="AlphaFoldDB" id="A0A423WRT9"/>
<proteinExistence type="predicted"/>
<gene>
    <name evidence="1" type="ORF">VMCG_04526</name>
</gene>
<organism evidence="1 2">
    <name type="scientific">Cytospora schulzeri</name>
    <dbReference type="NCBI Taxonomy" id="448051"/>
    <lineage>
        <taxon>Eukaryota</taxon>
        <taxon>Fungi</taxon>
        <taxon>Dikarya</taxon>
        <taxon>Ascomycota</taxon>
        <taxon>Pezizomycotina</taxon>
        <taxon>Sordariomycetes</taxon>
        <taxon>Sordariomycetidae</taxon>
        <taxon>Diaporthales</taxon>
        <taxon>Cytosporaceae</taxon>
        <taxon>Cytospora</taxon>
    </lineage>
</organism>
<dbReference type="EMBL" id="LKEA01000011">
    <property type="protein sequence ID" value="ROW06068.1"/>
    <property type="molecule type" value="Genomic_DNA"/>
</dbReference>
<accession>A0A423WRT9</accession>